<sequence length="214" mass="24175">MAGRPCSLNSRFRCHEKRGLVSERCRHHWKEKGVEQLLGDPFTNPHSFKSVDARARAVPECLDKPDLCLLIGLLDQGCHDGPCRSSSQSLDALYHNWRQLVCCFPLPPWPEASEPLLMSRLSSHMSLRHNASLISWRCMSAISGRKGLHVCLHILLFICGYLPDSAKSLSGLVILANFNLNRLALSFRDLKEKIGLAAWLSMQKTHYGIYAFTY</sequence>
<reference evidence="1" key="1">
    <citation type="submission" date="2023-06" db="EMBL/GenBank/DDBJ databases">
        <title>Genome-scale phylogeny and comparative genomics of the fungal order Sordariales.</title>
        <authorList>
            <consortium name="Lawrence Berkeley National Laboratory"/>
            <person name="Hensen N."/>
            <person name="Bonometti L."/>
            <person name="Westerberg I."/>
            <person name="Brannstrom I.O."/>
            <person name="Guillou S."/>
            <person name="Cros-Aarteil S."/>
            <person name="Calhoun S."/>
            <person name="Haridas S."/>
            <person name="Kuo A."/>
            <person name="Mondo S."/>
            <person name="Pangilinan J."/>
            <person name="Riley R."/>
            <person name="Labutti K."/>
            <person name="Andreopoulos B."/>
            <person name="Lipzen A."/>
            <person name="Chen C."/>
            <person name="Yanf M."/>
            <person name="Daum C."/>
            <person name="Ng V."/>
            <person name="Clum A."/>
            <person name="Steindorff A."/>
            <person name="Ohm R."/>
            <person name="Martin F."/>
            <person name="Silar P."/>
            <person name="Natvig D."/>
            <person name="Lalanne C."/>
            <person name="Gautier V."/>
            <person name="Ament-Velasquez S.L."/>
            <person name="Kruys A."/>
            <person name="Hutchinson M.I."/>
            <person name="Powell A.J."/>
            <person name="Barry K."/>
            <person name="Miller A.N."/>
            <person name="Grigoriev I.V."/>
            <person name="Debuchy R."/>
            <person name="Gladieux P."/>
            <person name="Thoren M.H."/>
            <person name="Johannesson H."/>
        </authorList>
    </citation>
    <scope>NUCLEOTIDE SEQUENCE</scope>
    <source>
        <strain evidence="1">SMH4607-1</strain>
    </source>
</reference>
<accession>A0AA40DST2</accession>
<protein>
    <submittedName>
        <fullName evidence="1">Uncharacterized protein</fullName>
    </submittedName>
</protein>
<proteinExistence type="predicted"/>
<dbReference type="AlphaFoldDB" id="A0AA40DST2"/>
<name>A0AA40DST2_9PEZI</name>
<evidence type="ECO:0000313" key="2">
    <source>
        <dbReference type="Proteomes" id="UP001172102"/>
    </source>
</evidence>
<evidence type="ECO:0000313" key="1">
    <source>
        <dbReference type="EMBL" id="KAK0712012.1"/>
    </source>
</evidence>
<keyword evidence="2" id="KW-1185">Reference proteome</keyword>
<dbReference type="EMBL" id="JAUKUA010000005">
    <property type="protein sequence ID" value="KAK0712012.1"/>
    <property type="molecule type" value="Genomic_DNA"/>
</dbReference>
<organism evidence="1 2">
    <name type="scientific">Lasiosphaeris hirsuta</name>
    <dbReference type="NCBI Taxonomy" id="260670"/>
    <lineage>
        <taxon>Eukaryota</taxon>
        <taxon>Fungi</taxon>
        <taxon>Dikarya</taxon>
        <taxon>Ascomycota</taxon>
        <taxon>Pezizomycotina</taxon>
        <taxon>Sordariomycetes</taxon>
        <taxon>Sordariomycetidae</taxon>
        <taxon>Sordariales</taxon>
        <taxon>Lasiosphaeriaceae</taxon>
        <taxon>Lasiosphaeris</taxon>
    </lineage>
</organism>
<gene>
    <name evidence="1" type="ORF">B0H67DRAFT_586805</name>
</gene>
<comment type="caution">
    <text evidence="1">The sequence shown here is derived from an EMBL/GenBank/DDBJ whole genome shotgun (WGS) entry which is preliminary data.</text>
</comment>
<dbReference type="Proteomes" id="UP001172102">
    <property type="component" value="Unassembled WGS sequence"/>
</dbReference>